<evidence type="ECO:0000313" key="2">
    <source>
        <dbReference type="Proteomes" id="UP000044841"/>
    </source>
</evidence>
<dbReference type="SUPFAM" id="SSF50370">
    <property type="entry name" value="Ricin B-like lectins"/>
    <property type="match status" value="1"/>
</dbReference>
<protein>
    <submittedName>
        <fullName evidence="1">Uncharacterized protein</fullName>
    </submittedName>
</protein>
<proteinExistence type="predicted"/>
<dbReference type="AlphaFoldDB" id="A0A0K6FTR6"/>
<keyword evidence="2" id="KW-1185">Reference proteome</keyword>
<name>A0A0K6FTR6_9AGAM</name>
<dbReference type="Proteomes" id="UP000044841">
    <property type="component" value="Unassembled WGS sequence"/>
</dbReference>
<dbReference type="InterPro" id="IPR035992">
    <property type="entry name" value="Ricin_B-like_lectins"/>
</dbReference>
<evidence type="ECO:0000313" key="1">
    <source>
        <dbReference type="EMBL" id="CUA69502.1"/>
    </source>
</evidence>
<accession>A0A0K6FTR6</accession>
<gene>
    <name evidence="1" type="ORF">RSOLAG22IIIB_08509</name>
</gene>
<dbReference type="Gene3D" id="2.80.10.50">
    <property type="match status" value="1"/>
</dbReference>
<sequence>MEVVPQSHTLKVMKHRINSFEPENKDSNFRIVICVLVDNMELFKKSMESSQLSTWEGLEIDVWKKAEITIQVNLTKRVKLFQTQQHKFSLKYAIKDEAEEVKVPLVPYDKNRPYNIFISRSTRQLNDEELGEFLQLTLQDIESLRLEDSVGKNEPRRARAALKVVRLFNDKTSTSVTRSFRVAGLASQTTVSNEVLRVLRTSTLLPTFPGSRAKGIRSIQLLGLDEDNLHDKVFLILNAHHGTGVHAKRNAHHDQLVAYSEMEQDLKGQKWHILKADIPGKSWYIVRPVDYPGRAVATDGSINNLIEGATLNVCLEDEDPDSMVWWTIEPVGEVEGRYMIMPRTNRDFCWSIESSVPGAPVKLREYVEGNEENHWNLRLVL</sequence>
<dbReference type="EMBL" id="CYGV01000824">
    <property type="protein sequence ID" value="CUA69502.1"/>
    <property type="molecule type" value="Genomic_DNA"/>
</dbReference>
<organism evidence="1 2">
    <name type="scientific">Rhizoctonia solani</name>
    <dbReference type="NCBI Taxonomy" id="456999"/>
    <lineage>
        <taxon>Eukaryota</taxon>
        <taxon>Fungi</taxon>
        <taxon>Dikarya</taxon>
        <taxon>Basidiomycota</taxon>
        <taxon>Agaricomycotina</taxon>
        <taxon>Agaricomycetes</taxon>
        <taxon>Cantharellales</taxon>
        <taxon>Ceratobasidiaceae</taxon>
        <taxon>Rhizoctonia</taxon>
    </lineage>
</organism>
<reference evidence="1 2" key="1">
    <citation type="submission" date="2015-07" db="EMBL/GenBank/DDBJ databases">
        <authorList>
            <person name="Noorani M."/>
        </authorList>
    </citation>
    <scope>NUCLEOTIDE SEQUENCE [LARGE SCALE GENOMIC DNA]</scope>
    <source>
        <strain evidence="1">BBA 69670</strain>
    </source>
</reference>